<comment type="caution">
    <text evidence="2">The sequence shown here is derived from an EMBL/GenBank/DDBJ whole genome shotgun (WGS) entry which is preliminary data.</text>
</comment>
<sequence>MTLALKSRCENLLKRRTSRNEQHNNKDRARKRLKAQATRGSLTREVRNTSSRSWREERLVGLCEIHFIPLVVGQRDVHKEQRLR</sequence>
<feature type="region of interest" description="Disordered" evidence="1">
    <location>
        <begin position="1"/>
        <end position="48"/>
    </location>
</feature>
<reference evidence="2 3" key="1">
    <citation type="journal article" date="2018" name="Nat. Ecol. Evol.">
        <title>Shark genomes provide insights into elasmobranch evolution and the origin of vertebrates.</title>
        <authorList>
            <person name="Hara Y"/>
            <person name="Yamaguchi K"/>
            <person name="Onimaru K"/>
            <person name="Kadota M"/>
            <person name="Koyanagi M"/>
            <person name="Keeley SD"/>
            <person name="Tatsumi K"/>
            <person name="Tanaka K"/>
            <person name="Motone F"/>
            <person name="Kageyama Y"/>
            <person name="Nozu R"/>
            <person name="Adachi N"/>
            <person name="Nishimura O"/>
            <person name="Nakagawa R"/>
            <person name="Tanegashima C"/>
            <person name="Kiyatake I"/>
            <person name="Matsumoto R"/>
            <person name="Murakumo K"/>
            <person name="Nishida K"/>
            <person name="Terakita A"/>
            <person name="Kuratani S"/>
            <person name="Sato K"/>
            <person name="Hyodo S Kuraku.S."/>
        </authorList>
    </citation>
    <scope>NUCLEOTIDE SEQUENCE [LARGE SCALE GENOMIC DNA]</scope>
</reference>
<protein>
    <submittedName>
        <fullName evidence="2">Uncharacterized protein</fullName>
    </submittedName>
</protein>
<dbReference type="EMBL" id="BEZZ01095193">
    <property type="protein sequence ID" value="GCC42919.1"/>
    <property type="molecule type" value="Genomic_DNA"/>
</dbReference>
<dbReference type="AlphaFoldDB" id="A0A401TJU5"/>
<feature type="compositionally biased region" description="Basic and acidic residues" evidence="1">
    <location>
        <begin position="7"/>
        <end position="27"/>
    </location>
</feature>
<organism evidence="2 3">
    <name type="scientific">Chiloscyllium punctatum</name>
    <name type="common">Brownbanded bambooshark</name>
    <name type="synonym">Hemiscyllium punctatum</name>
    <dbReference type="NCBI Taxonomy" id="137246"/>
    <lineage>
        <taxon>Eukaryota</taxon>
        <taxon>Metazoa</taxon>
        <taxon>Chordata</taxon>
        <taxon>Craniata</taxon>
        <taxon>Vertebrata</taxon>
        <taxon>Chondrichthyes</taxon>
        <taxon>Elasmobranchii</taxon>
        <taxon>Galeomorphii</taxon>
        <taxon>Galeoidea</taxon>
        <taxon>Orectolobiformes</taxon>
        <taxon>Hemiscylliidae</taxon>
        <taxon>Chiloscyllium</taxon>
    </lineage>
</organism>
<name>A0A401TJU5_CHIPU</name>
<keyword evidence="3" id="KW-1185">Reference proteome</keyword>
<proteinExistence type="predicted"/>
<feature type="non-terminal residue" evidence="2">
    <location>
        <position position="84"/>
    </location>
</feature>
<gene>
    <name evidence="2" type="ORF">chiPu_0027103</name>
</gene>
<accession>A0A401TJU5</accession>
<evidence type="ECO:0000313" key="2">
    <source>
        <dbReference type="EMBL" id="GCC42919.1"/>
    </source>
</evidence>
<dbReference type="Proteomes" id="UP000287033">
    <property type="component" value="Unassembled WGS sequence"/>
</dbReference>
<evidence type="ECO:0000313" key="3">
    <source>
        <dbReference type="Proteomes" id="UP000287033"/>
    </source>
</evidence>
<dbReference type="OrthoDB" id="6132489at2759"/>
<evidence type="ECO:0000256" key="1">
    <source>
        <dbReference type="SAM" id="MobiDB-lite"/>
    </source>
</evidence>